<name>A0AAW0QTZ7_9PEZI</name>
<dbReference type="Proteomes" id="UP001392437">
    <property type="component" value="Unassembled WGS sequence"/>
</dbReference>
<gene>
    <name evidence="1" type="ORF">PG999_010145</name>
</gene>
<keyword evidence="2" id="KW-1185">Reference proteome</keyword>
<comment type="caution">
    <text evidence="1">The sequence shown here is derived from an EMBL/GenBank/DDBJ whole genome shotgun (WGS) entry which is preliminary data.</text>
</comment>
<dbReference type="AlphaFoldDB" id="A0AAW0QTZ7"/>
<proteinExistence type="predicted"/>
<organism evidence="1 2">
    <name type="scientific">Apiospora kogelbergensis</name>
    <dbReference type="NCBI Taxonomy" id="1337665"/>
    <lineage>
        <taxon>Eukaryota</taxon>
        <taxon>Fungi</taxon>
        <taxon>Dikarya</taxon>
        <taxon>Ascomycota</taxon>
        <taxon>Pezizomycotina</taxon>
        <taxon>Sordariomycetes</taxon>
        <taxon>Xylariomycetidae</taxon>
        <taxon>Amphisphaeriales</taxon>
        <taxon>Apiosporaceae</taxon>
        <taxon>Apiospora</taxon>
    </lineage>
</organism>
<sequence>MWVASFSIDFGVAPGSQENVNLYPFYLLVLPASLREASALTPDQEKAEAPRPLNEGHNFVATSGLMNADEDPRKPKNAPWVVKGGLFCFVAECRMLVSNVQLVRGKDSGGNKTTAPVEFKKPDGFKLPWDP</sequence>
<accession>A0AAW0QTZ7</accession>
<dbReference type="EMBL" id="JAQQWP010000008">
    <property type="protein sequence ID" value="KAK8106786.1"/>
    <property type="molecule type" value="Genomic_DNA"/>
</dbReference>
<reference evidence="1 2" key="1">
    <citation type="submission" date="2023-01" db="EMBL/GenBank/DDBJ databases">
        <title>Analysis of 21 Apiospora genomes using comparative genomics revels a genus with tremendous synthesis potential of carbohydrate active enzymes and secondary metabolites.</title>
        <authorList>
            <person name="Sorensen T."/>
        </authorList>
    </citation>
    <scope>NUCLEOTIDE SEQUENCE [LARGE SCALE GENOMIC DNA]</scope>
    <source>
        <strain evidence="1 2">CBS 117206</strain>
    </source>
</reference>
<evidence type="ECO:0000313" key="2">
    <source>
        <dbReference type="Proteomes" id="UP001392437"/>
    </source>
</evidence>
<protein>
    <submittedName>
        <fullName evidence="1">Transcriptional activator srcap-like protein</fullName>
    </submittedName>
</protein>
<evidence type="ECO:0000313" key="1">
    <source>
        <dbReference type="EMBL" id="KAK8106786.1"/>
    </source>
</evidence>